<keyword evidence="3" id="KW-1185">Reference proteome</keyword>
<proteinExistence type="predicted"/>
<feature type="region of interest" description="Disordered" evidence="1">
    <location>
        <begin position="36"/>
        <end position="55"/>
    </location>
</feature>
<comment type="caution">
    <text evidence="2">The sequence shown here is derived from an EMBL/GenBank/DDBJ whole genome shotgun (WGS) entry which is preliminary data.</text>
</comment>
<dbReference type="Proteomes" id="UP000233786">
    <property type="component" value="Unassembled WGS sequence"/>
</dbReference>
<sequence length="195" mass="20391">MSHARTSPAFAAVAVVALGVVGCTQQTDGTPIETTAPISQAASNDPGMPQVANPKNLEAVSDPCQLLTADQLAQLGTGGKPTHRPSAWGEDTCTWGAKTDGLRVNLAPSTTLNRGLTSVLRTVHKTAPDEVIDGYPMVTSQPLTYSCGIYVSTTSEDVFSLNVDRGDSDRPEHQDTCAVAKQVASMVLSNLPAKN</sequence>
<gene>
    <name evidence="2" type="ORF">A8926_6568</name>
</gene>
<dbReference type="InterPro" id="IPR024520">
    <property type="entry name" value="DUF3558"/>
</dbReference>
<dbReference type="AlphaFoldDB" id="A0A2N3Y6E1"/>
<dbReference type="PROSITE" id="PS51257">
    <property type="entry name" value="PROKAR_LIPOPROTEIN"/>
    <property type="match status" value="1"/>
</dbReference>
<accession>A0A2N3Y6E1</accession>
<reference evidence="2" key="1">
    <citation type="submission" date="2017-12" db="EMBL/GenBank/DDBJ databases">
        <title>Sequencing the genomes of 1000 Actinobacteria strains.</title>
        <authorList>
            <person name="Klenk H.-P."/>
        </authorList>
    </citation>
    <scope>NUCLEOTIDE SEQUENCE [LARGE SCALE GENOMIC DNA]</scope>
    <source>
        <strain evidence="2">DSM 44228</strain>
    </source>
</reference>
<evidence type="ECO:0000313" key="2">
    <source>
        <dbReference type="EMBL" id="PKW18480.1"/>
    </source>
</evidence>
<dbReference type="RefSeq" id="WP_083821730.1">
    <property type="nucleotide sequence ID" value="NZ_CP061007.1"/>
</dbReference>
<dbReference type="EMBL" id="PJNB01000001">
    <property type="protein sequence ID" value="PKW18480.1"/>
    <property type="molecule type" value="Genomic_DNA"/>
</dbReference>
<evidence type="ECO:0000256" key="1">
    <source>
        <dbReference type="SAM" id="MobiDB-lite"/>
    </source>
</evidence>
<name>A0A2N3Y6E1_SACSN</name>
<evidence type="ECO:0000313" key="3">
    <source>
        <dbReference type="Proteomes" id="UP000233786"/>
    </source>
</evidence>
<dbReference type="STRING" id="994479.GCA_000194155_03116"/>
<organism evidence="2 3">
    <name type="scientific">Saccharopolyspora spinosa</name>
    <dbReference type="NCBI Taxonomy" id="60894"/>
    <lineage>
        <taxon>Bacteria</taxon>
        <taxon>Bacillati</taxon>
        <taxon>Actinomycetota</taxon>
        <taxon>Actinomycetes</taxon>
        <taxon>Pseudonocardiales</taxon>
        <taxon>Pseudonocardiaceae</taxon>
        <taxon>Saccharopolyspora</taxon>
    </lineage>
</organism>
<dbReference type="OrthoDB" id="3700944at2"/>
<dbReference type="Pfam" id="PF12079">
    <property type="entry name" value="DUF3558"/>
    <property type="match status" value="1"/>
</dbReference>
<protein>
    <submittedName>
        <fullName evidence="2">Uncharacterized protein DUF3558</fullName>
    </submittedName>
</protein>